<accession>A0A2P2QVK9</accession>
<proteinExistence type="predicted"/>
<reference evidence="1" key="1">
    <citation type="submission" date="2018-02" db="EMBL/GenBank/DDBJ databases">
        <title>Rhizophora mucronata_Transcriptome.</title>
        <authorList>
            <person name="Meera S.P."/>
            <person name="Sreeshan A."/>
            <person name="Augustine A."/>
        </authorList>
    </citation>
    <scope>NUCLEOTIDE SEQUENCE</scope>
    <source>
        <tissue evidence="1">Leaf</tissue>
    </source>
</reference>
<protein>
    <submittedName>
        <fullName evidence="1">Uncharacterized protein</fullName>
    </submittedName>
</protein>
<organism evidence="1">
    <name type="scientific">Rhizophora mucronata</name>
    <name type="common">Asiatic mangrove</name>
    <dbReference type="NCBI Taxonomy" id="61149"/>
    <lineage>
        <taxon>Eukaryota</taxon>
        <taxon>Viridiplantae</taxon>
        <taxon>Streptophyta</taxon>
        <taxon>Embryophyta</taxon>
        <taxon>Tracheophyta</taxon>
        <taxon>Spermatophyta</taxon>
        <taxon>Magnoliopsida</taxon>
        <taxon>eudicotyledons</taxon>
        <taxon>Gunneridae</taxon>
        <taxon>Pentapetalae</taxon>
        <taxon>rosids</taxon>
        <taxon>fabids</taxon>
        <taxon>Malpighiales</taxon>
        <taxon>Rhizophoraceae</taxon>
        <taxon>Rhizophora</taxon>
    </lineage>
</organism>
<name>A0A2P2QVK9_RHIMU</name>
<dbReference type="AlphaFoldDB" id="A0A2P2QVK9"/>
<sequence length="69" mass="7884">MQQLFISTTLHSSTCPNKGSYKVDYILLVQTIQTDSCSLVIQPCHISITDYIEHWMQTDYDPIVITAFS</sequence>
<dbReference type="EMBL" id="GGEC01090427">
    <property type="protein sequence ID" value="MBX70911.1"/>
    <property type="molecule type" value="Transcribed_RNA"/>
</dbReference>
<evidence type="ECO:0000313" key="1">
    <source>
        <dbReference type="EMBL" id="MBX70911.1"/>
    </source>
</evidence>